<dbReference type="PANTHER" id="PTHR42844:SF1">
    <property type="entry name" value="DIHYDRONEOPTERIN ALDOLASE 1-RELATED"/>
    <property type="match status" value="1"/>
</dbReference>
<gene>
    <name evidence="8" type="primary">folB</name>
    <name evidence="8" type="ORF">H8J70_00090</name>
</gene>
<sequence>MDKIVLKGLHFYGYHGVFPEETRKGQPFSVDVTLEFDASRAEETDSINETVDYSAVYGTIQKIVEGDPYKLIEKVAAVIARAILAEYSLVQAVEVTLHKPQAPIDGHFDDVLFVIRRERS</sequence>
<organism evidence="8 9">
    <name type="scientific">Megasphaera hominis</name>
    <dbReference type="NCBI Taxonomy" id="159836"/>
    <lineage>
        <taxon>Bacteria</taxon>
        <taxon>Bacillati</taxon>
        <taxon>Bacillota</taxon>
        <taxon>Negativicutes</taxon>
        <taxon>Veillonellales</taxon>
        <taxon>Veillonellaceae</taxon>
        <taxon>Megasphaera</taxon>
    </lineage>
</organism>
<evidence type="ECO:0000256" key="4">
    <source>
        <dbReference type="ARBA" id="ARBA00022909"/>
    </source>
</evidence>
<comment type="function">
    <text evidence="6">Catalyzes the conversion of 7,8-dihydroneopterin to 6-hydroxymethyl-7,8-dihydropterin.</text>
</comment>
<dbReference type="PANTHER" id="PTHR42844">
    <property type="entry name" value="DIHYDRONEOPTERIN ALDOLASE 1-RELATED"/>
    <property type="match status" value="1"/>
</dbReference>
<dbReference type="SMART" id="SM00905">
    <property type="entry name" value="FolB"/>
    <property type="match status" value="1"/>
</dbReference>
<evidence type="ECO:0000256" key="1">
    <source>
        <dbReference type="ARBA" id="ARBA00001353"/>
    </source>
</evidence>
<keyword evidence="9" id="KW-1185">Reference proteome</keyword>
<comment type="caution">
    <text evidence="8">The sequence shown here is derived from an EMBL/GenBank/DDBJ whole genome shotgun (WGS) entry which is preliminary data.</text>
</comment>
<dbReference type="RefSeq" id="WP_186501728.1">
    <property type="nucleotide sequence ID" value="NZ_JACOGK010000001.1"/>
</dbReference>
<dbReference type="Pfam" id="PF02152">
    <property type="entry name" value="FolB"/>
    <property type="match status" value="1"/>
</dbReference>
<keyword evidence="5 6" id="KW-0456">Lyase</keyword>
<name>A0ABR6VET5_9FIRM</name>
<comment type="pathway">
    <text evidence="2 6">Cofactor biosynthesis; tetrahydrofolate biosynthesis; 2-amino-4-hydroxy-6-hydroxymethyl-7,8-dihydropteridine diphosphate from 7,8-dihydroneopterin triphosphate: step 3/4.</text>
</comment>
<comment type="similarity">
    <text evidence="3 6">Belongs to the DHNA family.</text>
</comment>
<proteinExistence type="inferred from homology"/>
<dbReference type="GO" id="GO:0004150">
    <property type="term" value="F:dihydroneopterin aldolase activity"/>
    <property type="evidence" value="ECO:0007669"/>
    <property type="project" value="UniProtKB-EC"/>
</dbReference>
<dbReference type="Gene3D" id="3.30.1130.10">
    <property type="match status" value="1"/>
</dbReference>
<evidence type="ECO:0000313" key="8">
    <source>
        <dbReference type="EMBL" id="MBC3535666.1"/>
    </source>
</evidence>
<dbReference type="SUPFAM" id="SSF55620">
    <property type="entry name" value="Tetrahydrobiopterin biosynthesis enzymes-like"/>
    <property type="match status" value="1"/>
</dbReference>
<feature type="domain" description="Dihydroneopterin aldolase/epimerase" evidence="7">
    <location>
        <begin position="4"/>
        <end position="117"/>
    </location>
</feature>
<evidence type="ECO:0000259" key="7">
    <source>
        <dbReference type="SMART" id="SM00905"/>
    </source>
</evidence>
<dbReference type="InterPro" id="IPR006157">
    <property type="entry name" value="FolB_dom"/>
</dbReference>
<evidence type="ECO:0000256" key="2">
    <source>
        <dbReference type="ARBA" id="ARBA00005013"/>
    </source>
</evidence>
<protein>
    <recommendedName>
        <fullName evidence="6">7,8-dihydroneopterin aldolase</fullName>
        <ecNumber evidence="6">4.1.2.25</ecNumber>
    </recommendedName>
</protein>
<evidence type="ECO:0000256" key="6">
    <source>
        <dbReference type="RuleBase" id="RU362079"/>
    </source>
</evidence>
<dbReference type="EMBL" id="JACOGK010000001">
    <property type="protein sequence ID" value="MBC3535666.1"/>
    <property type="molecule type" value="Genomic_DNA"/>
</dbReference>
<dbReference type="CDD" id="cd00534">
    <property type="entry name" value="DHNA_DHNTPE"/>
    <property type="match status" value="1"/>
</dbReference>
<dbReference type="Proteomes" id="UP000606870">
    <property type="component" value="Unassembled WGS sequence"/>
</dbReference>
<dbReference type="EC" id="4.1.2.25" evidence="6"/>
<reference evidence="8 9" key="1">
    <citation type="submission" date="2020-08" db="EMBL/GenBank/DDBJ databases">
        <authorList>
            <person name="Liu C."/>
            <person name="Sun Q."/>
        </authorList>
    </citation>
    <scope>NUCLEOTIDE SEQUENCE [LARGE SCALE GENOMIC DNA]</scope>
    <source>
        <strain evidence="8 9">NSJ-59</strain>
    </source>
</reference>
<evidence type="ECO:0000256" key="5">
    <source>
        <dbReference type="ARBA" id="ARBA00023239"/>
    </source>
</evidence>
<dbReference type="InterPro" id="IPR043133">
    <property type="entry name" value="GTP-CH-I_C/QueF"/>
</dbReference>
<dbReference type="NCBIfam" id="TIGR00525">
    <property type="entry name" value="folB"/>
    <property type="match status" value="1"/>
</dbReference>
<evidence type="ECO:0000256" key="3">
    <source>
        <dbReference type="ARBA" id="ARBA00005708"/>
    </source>
</evidence>
<comment type="catalytic activity">
    <reaction evidence="1 6">
        <text>7,8-dihydroneopterin = 6-hydroxymethyl-7,8-dihydropterin + glycolaldehyde</text>
        <dbReference type="Rhea" id="RHEA:10540"/>
        <dbReference type="ChEBI" id="CHEBI:17001"/>
        <dbReference type="ChEBI" id="CHEBI:17071"/>
        <dbReference type="ChEBI" id="CHEBI:44841"/>
        <dbReference type="EC" id="4.1.2.25"/>
    </reaction>
</comment>
<dbReference type="NCBIfam" id="TIGR00526">
    <property type="entry name" value="folB_dom"/>
    <property type="match status" value="1"/>
</dbReference>
<accession>A0ABR6VET5</accession>
<evidence type="ECO:0000313" key="9">
    <source>
        <dbReference type="Proteomes" id="UP000606870"/>
    </source>
</evidence>
<keyword evidence="4 6" id="KW-0289">Folate biosynthesis</keyword>
<dbReference type="InterPro" id="IPR006156">
    <property type="entry name" value="Dihydroneopterin_aldolase"/>
</dbReference>